<dbReference type="Proteomes" id="UP000634136">
    <property type="component" value="Unassembled WGS sequence"/>
</dbReference>
<proteinExistence type="predicted"/>
<evidence type="ECO:0000313" key="3">
    <source>
        <dbReference type="Proteomes" id="UP000634136"/>
    </source>
</evidence>
<accession>A0A834SN67</accession>
<reference evidence="1" key="1">
    <citation type="submission" date="2020-09" db="EMBL/GenBank/DDBJ databases">
        <title>Genome-Enabled Discovery of Anthraquinone Biosynthesis in Senna tora.</title>
        <authorList>
            <person name="Kang S.-H."/>
            <person name="Pandey R.P."/>
            <person name="Lee C.-M."/>
            <person name="Sim J.-S."/>
            <person name="Jeong J.-T."/>
            <person name="Choi B.-S."/>
            <person name="Jung M."/>
            <person name="Ginzburg D."/>
            <person name="Zhao K."/>
            <person name="Won S.Y."/>
            <person name="Oh T.-J."/>
            <person name="Yu Y."/>
            <person name="Kim N.-H."/>
            <person name="Lee O.R."/>
            <person name="Lee T.-H."/>
            <person name="Bashyal P."/>
            <person name="Kim T.-S."/>
            <person name="Lee W.-H."/>
            <person name="Kawkins C."/>
            <person name="Kim C.-K."/>
            <person name="Kim J.S."/>
            <person name="Ahn B.O."/>
            <person name="Rhee S.Y."/>
            <person name="Sohng J.K."/>
        </authorList>
    </citation>
    <scope>NUCLEOTIDE SEQUENCE</scope>
    <source>
        <tissue evidence="1">Leaf</tissue>
    </source>
</reference>
<dbReference type="AlphaFoldDB" id="A0A834SN67"/>
<dbReference type="EMBL" id="JAAIUW010000007">
    <property type="protein sequence ID" value="KAF7822722.1"/>
    <property type="molecule type" value="Genomic_DNA"/>
</dbReference>
<evidence type="ECO:0000313" key="2">
    <source>
        <dbReference type="EMBL" id="KAF7822722.1"/>
    </source>
</evidence>
<organism evidence="1 3">
    <name type="scientific">Senna tora</name>
    <dbReference type="NCBI Taxonomy" id="362788"/>
    <lineage>
        <taxon>Eukaryota</taxon>
        <taxon>Viridiplantae</taxon>
        <taxon>Streptophyta</taxon>
        <taxon>Embryophyta</taxon>
        <taxon>Tracheophyta</taxon>
        <taxon>Spermatophyta</taxon>
        <taxon>Magnoliopsida</taxon>
        <taxon>eudicotyledons</taxon>
        <taxon>Gunneridae</taxon>
        <taxon>Pentapetalae</taxon>
        <taxon>rosids</taxon>
        <taxon>fabids</taxon>
        <taxon>Fabales</taxon>
        <taxon>Fabaceae</taxon>
        <taxon>Caesalpinioideae</taxon>
        <taxon>Cassia clade</taxon>
        <taxon>Senna</taxon>
    </lineage>
</organism>
<protein>
    <submittedName>
        <fullName evidence="1">Uncharacterized protein</fullName>
    </submittedName>
</protein>
<gene>
    <name evidence="2" type="ORF">G2W53_020866</name>
    <name evidence="1" type="ORF">G2W53_044745</name>
</gene>
<name>A0A834SN67_9FABA</name>
<evidence type="ECO:0000313" key="1">
    <source>
        <dbReference type="EMBL" id="KAF7800759.1"/>
    </source>
</evidence>
<sequence>MKKKFEKPFLRLNFRRPHACVHPFKLTGMKKVTVGMKKLLNEEGEDWFRDEDGFR</sequence>
<keyword evidence="3" id="KW-1185">Reference proteome</keyword>
<comment type="caution">
    <text evidence="1">The sequence shown here is derived from an EMBL/GenBank/DDBJ whole genome shotgun (WGS) entry which is preliminary data.</text>
</comment>
<dbReference type="EMBL" id="JAAIUW010000180">
    <property type="protein sequence ID" value="KAF7800759.1"/>
    <property type="molecule type" value="Genomic_DNA"/>
</dbReference>